<feature type="signal peptide" evidence="1">
    <location>
        <begin position="1"/>
        <end position="25"/>
    </location>
</feature>
<dbReference type="EMBL" id="QKYT01000619">
    <property type="protein sequence ID" value="RIA82911.1"/>
    <property type="molecule type" value="Genomic_DNA"/>
</dbReference>
<evidence type="ECO:0000313" key="3">
    <source>
        <dbReference type="Proteomes" id="UP000265703"/>
    </source>
</evidence>
<keyword evidence="3" id="KW-1185">Reference proteome</keyword>
<evidence type="ECO:0000313" key="2">
    <source>
        <dbReference type="EMBL" id="RIA82911.1"/>
    </source>
</evidence>
<keyword evidence="1" id="KW-0732">Signal</keyword>
<evidence type="ECO:0000256" key="1">
    <source>
        <dbReference type="SAM" id="SignalP"/>
    </source>
</evidence>
<dbReference type="AlphaFoldDB" id="A0A397SJC5"/>
<reference evidence="2 3" key="1">
    <citation type="submission" date="2018-06" db="EMBL/GenBank/DDBJ databases">
        <title>Comparative genomics reveals the genomic features of Rhizophagus irregularis, R. cerebriforme, R. diaphanum and Gigaspora rosea, and their symbiotic lifestyle signature.</title>
        <authorList>
            <person name="Morin E."/>
            <person name="San Clemente H."/>
            <person name="Chen E.C.H."/>
            <person name="De La Providencia I."/>
            <person name="Hainaut M."/>
            <person name="Kuo A."/>
            <person name="Kohler A."/>
            <person name="Murat C."/>
            <person name="Tang N."/>
            <person name="Roy S."/>
            <person name="Loubradou J."/>
            <person name="Henrissat B."/>
            <person name="Grigoriev I.V."/>
            <person name="Corradi N."/>
            <person name="Roux C."/>
            <person name="Martin F.M."/>
        </authorList>
    </citation>
    <scope>NUCLEOTIDE SEQUENCE [LARGE SCALE GENOMIC DNA]</scope>
    <source>
        <strain evidence="2 3">DAOM 227022</strain>
    </source>
</reference>
<accession>A0A397SJC5</accession>
<name>A0A397SJC5_9GLOM</name>
<dbReference type="Proteomes" id="UP000265703">
    <property type="component" value="Unassembled WGS sequence"/>
</dbReference>
<organism evidence="2 3">
    <name type="scientific">Glomus cerebriforme</name>
    <dbReference type="NCBI Taxonomy" id="658196"/>
    <lineage>
        <taxon>Eukaryota</taxon>
        <taxon>Fungi</taxon>
        <taxon>Fungi incertae sedis</taxon>
        <taxon>Mucoromycota</taxon>
        <taxon>Glomeromycotina</taxon>
        <taxon>Glomeromycetes</taxon>
        <taxon>Glomerales</taxon>
        <taxon>Glomeraceae</taxon>
        <taxon>Glomus</taxon>
    </lineage>
</organism>
<sequence length="93" mass="9569">MLSTKVITFTTFLVVIIAVILSVTAAPLTPEPVLKRQTDAQLAKNVTALELDSIAVSSTGGDIKPYNNNDVGKGLNKTTIAKGNSAKGDGAGL</sequence>
<feature type="chain" id="PRO_5017472510" evidence="1">
    <location>
        <begin position="26"/>
        <end position="93"/>
    </location>
</feature>
<proteinExistence type="predicted"/>
<comment type="caution">
    <text evidence="2">The sequence shown here is derived from an EMBL/GenBank/DDBJ whole genome shotgun (WGS) entry which is preliminary data.</text>
</comment>
<gene>
    <name evidence="2" type="ORF">C1645_834646</name>
</gene>
<protein>
    <submittedName>
        <fullName evidence="2">Uncharacterized protein</fullName>
    </submittedName>
</protein>